<proteinExistence type="predicted"/>
<comment type="caution">
    <text evidence="1">The sequence shown here is derived from an EMBL/GenBank/DDBJ whole genome shotgun (WGS) entry which is preliminary data.</text>
</comment>
<keyword evidence="2" id="KW-1185">Reference proteome</keyword>
<dbReference type="EMBL" id="JBBNAF010000009">
    <property type="protein sequence ID" value="KAK9114386.1"/>
    <property type="molecule type" value="Genomic_DNA"/>
</dbReference>
<organism evidence="1 2">
    <name type="scientific">Stephania yunnanensis</name>
    <dbReference type="NCBI Taxonomy" id="152371"/>
    <lineage>
        <taxon>Eukaryota</taxon>
        <taxon>Viridiplantae</taxon>
        <taxon>Streptophyta</taxon>
        <taxon>Embryophyta</taxon>
        <taxon>Tracheophyta</taxon>
        <taxon>Spermatophyta</taxon>
        <taxon>Magnoliopsida</taxon>
        <taxon>Ranunculales</taxon>
        <taxon>Menispermaceae</taxon>
        <taxon>Menispermoideae</taxon>
        <taxon>Cissampelideae</taxon>
        <taxon>Stephania</taxon>
    </lineage>
</organism>
<accession>A0AAP0NS31</accession>
<gene>
    <name evidence="1" type="ORF">Syun_021183</name>
</gene>
<name>A0AAP0NS31_9MAGN</name>
<evidence type="ECO:0000313" key="2">
    <source>
        <dbReference type="Proteomes" id="UP001420932"/>
    </source>
</evidence>
<protein>
    <submittedName>
        <fullName evidence="1">Uncharacterized protein</fullName>
    </submittedName>
</protein>
<reference evidence="1 2" key="1">
    <citation type="submission" date="2024-01" db="EMBL/GenBank/DDBJ databases">
        <title>Genome assemblies of Stephania.</title>
        <authorList>
            <person name="Yang L."/>
        </authorList>
    </citation>
    <scope>NUCLEOTIDE SEQUENCE [LARGE SCALE GENOMIC DNA]</scope>
    <source>
        <strain evidence="1">YNDBR</strain>
        <tissue evidence="1">Leaf</tissue>
    </source>
</reference>
<sequence>MLLPAAFNQIPHSFLMIPPLLTNNCGQNLSLSNQATYKAEGRNSFILEFNNGVLPSFQLQFLAFSMVWRRL</sequence>
<evidence type="ECO:0000313" key="1">
    <source>
        <dbReference type="EMBL" id="KAK9114386.1"/>
    </source>
</evidence>
<dbReference type="AlphaFoldDB" id="A0AAP0NS31"/>
<dbReference type="Proteomes" id="UP001420932">
    <property type="component" value="Unassembled WGS sequence"/>
</dbReference>